<protein>
    <submittedName>
        <fullName evidence="2">Uncharacterized protein</fullName>
    </submittedName>
</protein>
<dbReference type="AlphaFoldDB" id="A0A367LBP0"/>
<organism evidence="2 3">
    <name type="scientific">Ophiocordyceps polyrhachis-furcata BCC 54312</name>
    <dbReference type="NCBI Taxonomy" id="1330021"/>
    <lineage>
        <taxon>Eukaryota</taxon>
        <taxon>Fungi</taxon>
        <taxon>Dikarya</taxon>
        <taxon>Ascomycota</taxon>
        <taxon>Pezizomycotina</taxon>
        <taxon>Sordariomycetes</taxon>
        <taxon>Hypocreomycetidae</taxon>
        <taxon>Hypocreales</taxon>
        <taxon>Ophiocordycipitaceae</taxon>
        <taxon>Ophiocordyceps</taxon>
    </lineage>
</organism>
<evidence type="ECO:0000313" key="2">
    <source>
        <dbReference type="EMBL" id="RCI11840.1"/>
    </source>
</evidence>
<feature type="region of interest" description="Disordered" evidence="1">
    <location>
        <begin position="1"/>
        <end position="46"/>
    </location>
</feature>
<proteinExistence type="predicted"/>
<comment type="caution">
    <text evidence="2">The sequence shown here is derived from an EMBL/GenBank/DDBJ whole genome shotgun (WGS) entry which is preliminary data.</text>
</comment>
<feature type="compositionally biased region" description="Polar residues" evidence="1">
    <location>
        <begin position="7"/>
        <end position="22"/>
    </location>
</feature>
<dbReference type="Proteomes" id="UP000253664">
    <property type="component" value="Unassembled WGS sequence"/>
</dbReference>
<evidence type="ECO:0000256" key="1">
    <source>
        <dbReference type="SAM" id="MobiDB-lite"/>
    </source>
</evidence>
<accession>A0A367LBP0</accession>
<sequence length="62" mass="6830">MGFNGLGLQSSQKRLVGSQATRRPSREKEDDKETEGRKKKKGGTVGVVSCRTVYNEEKASTQ</sequence>
<dbReference type="EMBL" id="LKCN02000010">
    <property type="protein sequence ID" value="RCI11840.1"/>
    <property type="molecule type" value="Genomic_DNA"/>
</dbReference>
<name>A0A367LBP0_9HYPO</name>
<evidence type="ECO:0000313" key="3">
    <source>
        <dbReference type="Proteomes" id="UP000253664"/>
    </source>
</evidence>
<reference evidence="2 3" key="1">
    <citation type="journal article" date="2015" name="BMC Genomics">
        <title>Insights from the genome of Ophiocordyceps polyrhachis-furcata to pathogenicity and host specificity in insect fungi.</title>
        <authorList>
            <person name="Wichadakul D."/>
            <person name="Kobmoo N."/>
            <person name="Ingsriswang S."/>
            <person name="Tangphatsornruang S."/>
            <person name="Chantasingh D."/>
            <person name="Luangsa-ard J.J."/>
            <person name="Eurwilaichitr L."/>
        </authorList>
    </citation>
    <scope>NUCLEOTIDE SEQUENCE [LARGE SCALE GENOMIC DNA]</scope>
    <source>
        <strain evidence="2 3">BCC 54312</strain>
    </source>
</reference>
<gene>
    <name evidence="2" type="ORF">L249_7554</name>
</gene>
<keyword evidence="3" id="KW-1185">Reference proteome</keyword>
<feature type="compositionally biased region" description="Basic and acidic residues" evidence="1">
    <location>
        <begin position="24"/>
        <end position="36"/>
    </location>
</feature>